<proteinExistence type="predicted"/>
<dbReference type="AlphaFoldDB" id="A0A3B0PHB0"/>
<accession>A0A3B0PHB0</accession>
<evidence type="ECO:0000313" key="2">
    <source>
        <dbReference type="Proteomes" id="UP000260136"/>
    </source>
</evidence>
<dbReference type="EMBL" id="LS991952">
    <property type="protein sequence ID" value="SYV95267.1"/>
    <property type="molecule type" value="Genomic_DNA"/>
</dbReference>
<reference evidence="2" key="1">
    <citation type="submission" date="2018-06" db="EMBL/GenBank/DDBJ databases">
        <authorList>
            <consortium name="Pathogen Informatics"/>
        </authorList>
    </citation>
    <scope>NUCLEOTIDE SEQUENCE [LARGE SCALE GENOMIC DNA]</scope>
    <source>
        <strain evidence="2">NCTC10115</strain>
    </source>
</reference>
<sequence length="29" mass="3318">MINNRYPGAPYIGNLKFTLMSPTMMEAKK</sequence>
<organism evidence="1 2">
    <name type="scientific">Mycoplasmoides gallisepticum</name>
    <name type="common">Mycoplasma gallisepticum</name>
    <dbReference type="NCBI Taxonomy" id="2096"/>
    <lineage>
        <taxon>Bacteria</taxon>
        <taxon>Bacillati</taxon>
        <taxon>Mycoplasmatota</taxon>
        <taxon>Mycoplasmoidales</taxon>
        <taxon>Mycoplasmoidaceae</taxon>
        <taxon>Mycoplasmoides</taxon>
    </lineage>
</organism>
<gene>
    <name evidence="1" type="ORF">NCTC10115_01325</name>
</gene>
<evidence type="ECO:0000313" key="1">
    <source>
        <dbReference type="EMBL" id="SYV95267.1"/>
    </source>
</evidence>
<protein>
    <submittedName>
        <fullName evidence="1">Uncharacterized protein</fullName>
    </submittedName>
</protein>
<name>A0A3B0PHB0_MYCGL</name>
<dbReference type="Proteomes" id="UP000260136">
    <property type="component" value="Chromosome"/>
</dbReference>